<evidence type="ECO:0000313" key="1">
    <source>
        <dbReference type="EMBL" id="KAK7819712.1"/>
    </source>
</evidence>
<sequence>MVVNFASLCSCNPLILLEIRASHNVSQSSIVIHNKRTASEATVVSKKLLHSTSKVAGITNTTFLILAVPLIIEMDRDQQLTKIKLQNVSLLNTTPTPK</sequence>
<dbReference type="EMBL" id="PKMF04000767">
    <property type="protein sequence ID" value="KAK7819712.1"/>
    <property type="molecule type" value="Genomic_DNA"/>
</dbReference>
<comment type="caution">
    <text evidence="1">The sequence shown here is derived from an EMBL/GenBank/DDBJ whole genome shotgun (WGS) entry which is preliminary data.</text>
</comment>
<keyword evidence="2" id="KW-1185">Reference proteome</keyword>
<keyword evidence="1" id="KW-0675">Receptor</keyword>
<protein>
    <submittedName>
        <fullName evidence="1">Mitochondrial import receptor subunit tom9-2</fullName>
    </submittedName>
</protein>
<organism evidence="1 2">
    <name type="scientific">Quercus suber</name>
    <name type="common">Cork oak</name>
    <dbReference type="NCBI Taxonomy" id="58331"/>
    <lineage>
        <taxon>Eukaryota</taxon>
        <taxon>Viridiplantae</taxon>
        <taxon>Streptophyta</taxon>
        <taxon>Embryophyta</taxon>
        <taxon>Tracheophyta</taxon>
        <taxon>Spermatophyta</taxon>
        <taxon>Magnoliopsida</taxon>
        <taxon>eudicotyledons</taxon>
        <taxon>Gunneridae</taxon>
        <taxon>Pentapetalae</taxon>
        <taxon>rosids</taxon>
        <taxon>fabids</taxon>
        <taxon>Fagales</taxon>
        <taxon>Fagaceae</taxon>
        <taxon>Quercus</taxon>
    </lineage>
</organism>
<name>A0AAW0IZN5_QUESU</name>
<dbReference type="PANTHER" id="PTHR46867:SF4">
    <property type="entry name" value="MITOCHONDRIAL IMPORT RECEPTOR SUBUNIT TOM9-2"/>
    <property type="match status" value="1"/>
</dbReference>
<gene>
    <name evidence="1" type="primary">TOM9-2_3</name>
    <name evidence="1" type="ORF">CFP56_039601</name>
</gene>
<dbReference type="AlphaFoldDB" id="A0AAW0IZN5"/>
<accession>A0AAW0IZN5</accession>
<dbReference type="CDD" id="cd22884">
    <property type="entry name" value="TOM22"/>
    <property type="match status" value="1"/>
</dbReference>
<dbReference type="Proteomes" id="UP000237347">
    <property type="component" value="Unassembled WGS sequence"/>
</dbReference>
<dbReference type="InterPro" id="IPR017411">
    <property type="entry name" value="Tom22_pln"/>
</dbReference>
<dbReference type="PANTHER" id="PTHR46867">
    <property type="entry name" value="MITOCHONDRIAL IMPORT RECEPTOR SUBUNIT TOM9-2"/>
    <property type="match status" value="1"/>
</dbReference>
<proteinExistence type="predicted"/>
<reference evidence="1 2" key="1">
    <citation type="journal article" date="2018" name="Sci. Data">
        <title>The draft genome sequence of cork oak.</title>
        <authorList>
            <person name="Ramos A.M."/>
            <person name="Usie A."/>
            <person name="Barbosa P."/>
            <person name="Barros P.M."/>
            <person name="Capote T."/>
            <person name="Chaves I."/>
            <person name="Simoes F."/>
            <person name="Abreu I."/>
            <person name="Carrasquinho I."/>
            <person name="Faro C."/>
            <person name="Guimaraes J.B."/>
            <person name="Mendonca D."/>
            <person name="Nobrega F."/>
            <person name="Rodrigues L."/>
            <person name="Saibo N.J.M."/>
            <person name="Varela M.C."/>
            <person name="Egas C."/>
            <person name="Matos J."/>
            <person name="Miguel C.M."/>
            <person name="Oliveira M.M."/>
            <person name="Ricardo C.P."/>
            <person name="Goncalves S."/>
        </authorList>
    </citation>
    <scope>NUCLEOTIDE SEQUENCE [LARGE SCALE GENOMIC DNA]</scope>
    <source>
        <strain evidence="2">cv. HL8</strain>
    </source>
</reference>
<evidence type="ECO:0000313" key="2">
    <source>
        <dbReference type="Proteomes" id="UP000237347"/>
    </source>
</evidence>